<dbReference type="EMBL" id="JAERRA010000001">
    <property type="protein sequence ID" value="MBL0718472.1"/>
    <property type="molecule type" value="Genomic_DNA"/>
</dbReference>
<keyword evidence="3" id="KW-1185">Reference proteome</keyword>
<dbReference type="Pfam" id="PF00085">
    <property type="entry name" value="Thioredoxin"/>
    <property type="match status" value="1"/>
</dbReference>
<evidence type="ECO:0000259" key="1">
    <source>
        <dbReference type="Pfam" id="PF00085"/>
    </source>
</evidence>
<dbReference type="AlphaFoldDB" id="A0A9X1BMQ8"/>
<protein>
    <submittedName>
        <fullName evidence="2">Thioredoxin family protein</fullName>
    </submittedName>
</protein>
<dbReference type="Proteomes" id="UP000643207">
    <property type="component" value="Unassembled WGS sequence"/>
</dbReference>
<dbReference type="InterPro" id="IPR036249">
    <property type="entry name" value="Thioredoxin-like_sf"/>
</dbReference>
<comment type="caution">
    <text evidence="2">The sequence shown here is derived from an EMBL/GenBank/DDBJ whole genome shotgun (WGS) entry which is preliminary data.</text>
</comment>
<dbReference type="InterPro" id="IPR013766">
    <property type="entry name" value="Thioredoxin_domain"/>
</dbReference>
<organism evidence="2 3">
    <name type="scientific">Aquariibacter lacus</name>
    <dbReference type="NCBI Taxonomy" id="2801332"/>
    <lineage>
        <taxon>Bacteria</taxon>
        <taxon>Pseudomonadati</taxon>
        <taxon>Pseudomonadota</taxon>
        <taxon>Betaproteobacteria</taxon>
        <taxon>Burkholderiales</taxon>
        <taxon>Sphaerotilaceae</taxon>
        <taxon>Aquariibacter</taxon>
    </lineage>
</organism>
<feature type="domain" description="Thioredoxin" evidence="1">
    <location>
        <begin position="19"/>
        <end position="76"/>
    </location>
</feature>
<gene>
    <name evidence="2" type="ORF">JI742_01095</name>
</gene>
<dbReference type="Gene3D" id="3.40.30.10">
    <property type="entry name" value="Glutaredoxin"/>
    <property type="match status" value="1"/>
</dbReference>
<dbReference type="CDD" id="cd02947">
    <property type="entry name" value="TRX_family"/>
    <property type="match status" value="1"/>
</dbReference>
<dbReference type="SUPFAM" id="SSF52833">
    <property type="entry name" value="Thioredoxin-like"/>
    <property type="match status" value="1"/>
</dbReference>
<accession>A0A9X1BMQ8</accession>
<evidence type="ECO:0000313" key="3">
    <source>
        <dbReference type="Proteomes" id="UP000643207"/>
    </source>
</evidence>
<evidence type="ECO:0000313" key="2">
    <source>
        <dbReference type="EMBL" id="MBL0718472.1"/>
    </source>
</evidence>
<sequence length="124" mass="13635">MSQAPTVTPVAPDAPGWRVVCLCAAWCRVCEAYQPIFEALARRHPEVGFHWLDIEDEADVLGDLDVETFPCLLVMEGRCPRFFGPLLPQPEPLERLLAALRASPGGPPVVSLSAAWLAHFQSRS</sequence>
<reference evidence="2 3" key="1">
    <citation type="submission" date="2021-01" db="EMBL/GenBank/DDBJ databases">
        <title>Piscinibacter sp. Jin2 Genome sequencing and assembly.</title>
        <authorList>
            <person name="Kim I."/>
        </authorList>
    </citation>
    <scope>NUCLEOTIDE SEQUENCE [LARGE SCALE GENOMIC DNA]</scope>
    <source>
        <strain evidence="2 3">Jin2</strain>
    </source>
</reference>
<name>A0A9X1BMQ8_9BURK</name>
<proteinExistence type="predicted"/>